<protein>
    <recommendedName>
        <fullName evidence="1">Nucleotidyl transferase domain-containing protein</fullName>
    </recommendedName>
</protein>
<sequence>MREKISKHKRVYYFRQKSDFMKGIILHGGHGTRLRPLTHTGPKQL</sequence>
<dbReference type="SUPFAM" id="SSF53448">
    <property type="entry name" value="Nucleotide-diphospho-sugar transferases"/>
    <property type="match status" value="1"/>
</dbReference>
<organism evidence="2">
    <name type="scientific">marine metagenome</name>
    <dbReference type="NCBI Taxonomy" id="408172"/>
    <lineage>
        <taxon>unclassified sequences</taxon>
        <taxon>metagenomes</taxon>
        <taxon>ecological metagenomes</taxon>
    </lineage>
</organism>
<feature type="non-terminal residue" evidence="2">
    <location>
        <position position="45"/>
    </location>
</feature>
<feature type="domain" description="Nucleotidyl transferase" evidence="1">
    <location>
        <begin position="22"/>
        <end position="45"/>
    </location>
</feature>
<evidence type="ECO:0000259" key="1">
    <source>
        <dbReference type="Pfam" id="PF00483"/>
    </source>
</evidence>
<gene>
    <name evidence="2" type="ORF">METZ01_LOCUS516022</name>
</gene>
<dbReference type="AlphaFoldDB" id="A0A383F457"/>
<proteinExistence type="predicted"/>
<dbReference type="Gene3D" id="3.90.550.10">
    <property type="entry name" value="Spore Coat Polysaccharide Biosynthesis Protein SpsA, Chain A"/>
    <property type="match status" value="1"/>
</dbReference>
<name>A0A383F457_9ZZZZ</name>
<dbReference type="InterPro" id="IPR029044">
    <property type="entry name" value="Nucleotide-diphossugar_trans"/>
</dbReference>
<reference evidence="2" key="1">
    <citation type="submission" date="2018-05" db="EMBL/GenBank/DDBJ databases">
        <authorList>
            <person name="Lanie J.A."/>
            <person name="Ng W.-L."/>
            <person name="Kazmierczak K.M."/>
            <person name="Andrzejewski T.M."/>
            <person name="Davidsen T.M."/>
            <person name="Wayne K.J."/>
            <person name="Tettelin H."/>
            <person name="Glass J.I."/>
            <person name="Rusch D."/>
            <person name="Podicherti R."/>
            <person name="Tsui H.-C.T."/>
            <person name="Winkler M.E."/>
        </authorList>
    </citation>
    <scope>NUCLEOTIDE SEQUENCE</scope>
</reference>
<accession>A0A383F457</accession>
<dbReference type="InterPro" id="IPR005835">
    <property type="entry name" value="NTP_transferase_dom"/>
</dbReference>
<dbReference type="EMBL" id="UINC01230869">
    <property type="protein sequence ID" value="SVE63168.1"/>
    <property type="molecule type" value="Genomic_DNA"/>
</dbReference>
<dbReference type="Pfam" id="PF00483">
    <property type="entry name" value="NTP_transferase"/>
    <property type="match status" value="1"/>
</dbReference>
<evidence type="ECO:0000313" key="2">
    <source>
        <dbReference type="EMBL" id="SVE63168.1"/>
    </source>
</evidence>